<accession>A0A412FN76</accession>
<dbReference type="AlphaFoldDB" id="A0A412FN76"/>
<dbReference type="Proteomes" id="UP000284178">
    <property type="component" value="Unassembled WGS sequence"/>
</dbReference>
<sequence>MKKVWAILLSSLMVLTLTACGNSGSGTPAPTQGTEGGSSTPCTAEGEITLDSINEYLNQSADMGEGSMANVVAVVPISHINGPREESDFYAFVNFKYKARNYIKYQITYLSCTCRSADVNYWMTAYVELTLPESKKLDDAQVRFLSFDRDSADKYTAGFWGDSNPTPAGATYDMFKAEYIPYFIDKDYAYIKTLSTVDDIAAEDYTAGEGREGLTLDTFTGSSVSSNNIIRMLNALMEYHGTDEYFSAE</sequence>
<organism evidence="2 3">
    <name type="scientific">Holdemania filiformis</name>
    <dbReference type="NCBI Taxonomy" id="61171"/>
    <lineage>
        <taxon>Bacteria</taxon>
        <taxon>Bacillati</taxon>
        <taxon>Bacillota</taxon>
        <taxon>Erysipelotrichia</taxon>
        <taxon>Erysipelotrichales</taxon>
        <taxon>Erysipelotrichaceae</taxon>
        <taxon>Holdemania</taxon>
    </lineage>
</organism>
<feature type="signal peptide" evidence="1">
    <location>
        <begin position="1"/>
        <end position="21"/>
    </location>
</feature>
<evidence type="ECO:0000256" key="1">
    <source>
        <dbReference type="SAM" id="SignalP"/>
    </source>
</evidence>
<feature type="chain" id="PRO_5039170312" description="FMN-binding protein" evidence="1">
    <location>
        <begin position="22"/>
        <end position="249"/>
    </location>
</feature>
<dbReference type="RefSeq" id="WP_006058184.1">
    <property type="nucleotide sequence ID" value="NZ_CABJCV010000023.1"/>
</dbReference>
<proteinExistence type="predicted"/>
<evidence type="ECO:0008006" key="4">
    <source>
        <dbReference type="Google" id="ProtNLM"/>
    </source>
</evidence>
<reference evidence="2 3" key="1">
    <citation type="submission" date="2018-08" db="EMBL/GenBank/DDBJ databases">
        <title>A genome reference for cultivated species of the human gut microbiota.</title>
        <authorList>
            <person name="Zou Y."/>
            <person name="Xue W."/>
            <person name="Luo G."/>
        </authorList>
    </citation>
    <scope>NUCLEOTIDE SEQUENCE [LARGE SCALE GENOMIC DNA]</scope>
    <source>
        <strain evidence="2 3">AF24-29</strain>
    </source>
</reference>
<keyword evidence="3" id="KW-1185">Reference proteome</keyword>
<dbReference type="EMBL" id="QRUP01000023">
    <property type="protein sequence ID" value="RGR69586.1"/>
    <property type="molecule type" value="Genomic_DNA"/>
</dbReference>
<dbReference type="GeneID" id="83016692"/>
<keyword evidence="1" id="KW-0732">Signal</keyword>
<evidence type="ECO:0000313" key="3">
    <source>
        <dbReference type="Proteomes" id="UP000284178"/>
    </source>
</evidence>
<dbReference type="PROSITE" id="PS51257">
    <property type="entry name" value="PROKAR_LIPOPROTEIN"/>
    <property type="match status" value="1"/>
</dbReference>
<name>A0A412FN76_9FIRM</name>
<comment type="caution">
    <text evidence="2">The sequence shown here is derived from an EMBL/GenBank/DDBJ whole genome shotgun (WGS) entry which is preliminary data.</text>
</comment>
<evidence type="ECO:0000313" key="2">
    <source>
        <dbReference type="EMBL" id="RGR69586.1"/>
    </source>
</evidence>
<gene>
    <name evidence="2" type="ORF">DWY25_14915</name>
</gene>
<protein>
    <recommendedName>
        <fullName evidence="4">FMN-binding protein</fullName>
    </recommendedName>
</protein>